<reference evidence="3" key="2">
    <citation type="submission" date="2019-10" db="EMBL/GenBank/DDBJ databases">
        <title>Malate fermentation in French cider.</title>
        <authorList>
            <person name="Cousin F.J."/>
            <person name="Medina Fernandez S."/>
            <person name="Misery B."/>
            <person name="Laplace J.-M."/>
            <person name="Cretenet M."/>
        </authorList>
    </citation>
    <scope>NUCLEOTIDE SEQUENCE</scope>
    <source>
        <strain evidence="3">UCMA15901</strain>
    </source>
</reference>
<dbReference type="Pfam" id="PF04909">
    <property type="entry name" value="Amidohydro_2"/>
    <property type="match status" value="1"/>
</dbReference>
<dbReference type="GO" id="GO:0016831">
    <property type="term" value="F:carboxy-lyase activity"/>
    <property type="evidence" value="ECO:0007669"/>
    <property type="project" value="InterPro"/>
</dbReference>
<dbReference type="Proteomes" id="UP000077280">
    <property type="component" value="Unassembled WGS sequence"/>
</dbReference>
<dbReference type="PANTHER" id="PTHR21240:SF28">
    <property type="entry name" value="ISO-OROTATE DECARBOXYLASE (EUROFUNG)"/>
    <property type="match status" value="1"/>
</dbReference>
<dbReference type="SUPFAM" id="SSF51556">
    <property type="entry name" value="Metallo-dependent hydrolases"/>
    <property type="match status" value="1"/>
</dbReference>
<dbReference type="EMBL" id="LXND01000001">
    <property type="protein sequence ID" value="OAD65024.1"/>
    <property type="molecule type" value="Genomic_DNA"/>
</dbReference>
<keyword evidence="1" id="KW-0456">Lyase</keyword>
<dbReference type="Gene3D" id="3.20.20.140">
    <property type="entry name" value="Metal-dependent hydrolases"/>
    <property type="match status" value="1"/>
</dbReference>
<proteinExistence type="predicted"/>
<evidence type="ECO:0000256" key="1">
    <source>
        <dbReference type="ARBA" id="ARBA00023239"/>
    </source>
</evidence>
<dbReference type="InterPro" id="IPR006680">
    <property type="entry name" value="Amidohydro-rel"/>
</dbReference>
<evidence type="ECO:0000313" key="6">
    <source>
        <dbReference type="Proteomes" id="UP001275867"/>
    </source>
</evidence>
<dbReference type="GO" id="GO:0019748">
    <property type="term" value="P:secondary metabolic process"/>
    <property type="evidence" value="ECO:0007669"/>
    <property type="project" value="TreeGrafter"/>
</dbReference>
<dbReference type="GO" id="GO:0016787">
    <property type="term" value="F:hydrolase activity"/>
    <property type="evidence" value="ECO:0007669"/>
    <property type="project" value="InterPro"/>
</dbReference>
<dbReference type="InterPro" id="IPR032465">
    <property type="entry name" value="ACMSD"/>
</dbReference>
<accession>A0AAP5WE69</accession>
<name>A0AAP5WE69_9LACO</name>
<comment type="caution">
    <text evidence="3">The sequence shown here is derived from an EMBL/GenBank/DDBJ whole genome shotgun (WGS) entry which is preliminary data.</text>
</comment>
<evidence type="ECO:0000259" key="2">
    <source>
        <dbReference type="Pfam" id="PF04909"/>
    </source>
</evidence>
<dbReference type="RefSeq" id="WP_068804706.1">
    <property type="nucleotide sequence ID" value="NZ_LXND01000001.1"/>
</dbReference>
<gene>
    <name evidence="4" type="ORF">A7K95_00220</name>
    <name evidence="3" type="ORF">GA842_08150</name>
</gene>
<protein>
    <submittedName>
        <fullName evidence="4">4-oxalomesaconate hydratase</fullName>
    </submittedName>
    <submittedName>
        <fullName evidence="3">Amidohydrolase family protein</fullName>
    </submittedName>
</protein>
<evidence type="ECO:0000313" key="5">
    <source>
        <dbReference type="Proteomes" id="UP000077280"/>
    </source>
</evidence>
<dbReference type="EMBL" id="WERX01000026">
    <property type="protein sequence ID" value="MDV7694834.1"/>
    <property type="molecule type" value="Genomic_DNA"/>
</dbReference>
<dbReference type="Proteomes" id="UP001275867">
    <property type="component" value="Unassembled WGS sequence"/>
</dbReference>
<sequence length="303" mass="34153">MIDVFAHVLPPKFLAQMLQIDSNVLEKNSWMKNPLLTDIDKRLATMQPNQQEILSMVNLNPEDFVDGDQAATLCEAANEELQQIASNSTSSFPAVVAMLPMNNIAEAMAIIDSQVINNPLVAGVQLFTRAIGKEITDESFSPLFAKMAESGKPIWLHPVFDKRKSDNNLTFSWEYEQTLAMNQIVTKNFFTKYPGLKIIVHHAGAMVPYFARRIFYIQGEARYEAFKHFYVDTAVLGNSRAIEMAVDFFGEDHVLFGTDTPLGIKPNGPTSVIKQSLDQSNLTSFQKKKIFTGNWQQLIQRKK</sequence>
<organism evidence="3 6">
    <name type="scientific">Pediococcus parvulus</name>
    <dbReference type="NCBI Taxonomy" id="54062"/>
    <lineage>
        <taxon>Bacteria</taxon>
        <taxon>Bacillati</taxon>
        <taxon>Bacillota</taxon>
        <taxon>Bacilli</taxon>
        <taxon>Lactobacillales</taxon>
        <taxon>Lactobacillaceae</taxon>
        <taxon>Pediococcus</taxon>
    </lineage>
</organism>
<feature type="domain" description="Amidohydrolase-related" evidence="2">
    <location>
        <begin position="2"/>
        <end position="294"/>
    </location>
</feature>
<evidence type="ECO:0000313" key="4">
    <source>
        <dbReference type="EMBL" id="OAD65024.1"/>
    </source>
</evidence>
<dbReference type="PANTHER" id="PTHR21240">
    <property type="entry name" value="2-AMINO-3-CARBOXYLMUCONATE-6-SEMIALDEHYDE DECARBOXYLASE"/>
    <property type="match status" value="1"/>
</dbReference>
<reference evidence="4 5" key="1">
    <citation type="submission" date="2016-05" db="EMBL/GenBank/DDBJ databases">
        <title>Draft genome sequence of Pediococcus parvulus 2.6, a probiotic beta-glucan producer strain.</title>
        <authorList>
            <person name="Mohedano M.L."/>
            <person name="Perez-Ramos A."/>
            <person name="Duenas M.T."/>
            <person name="Lamontanara A."/>
            <person name="Orru L."/>
            <person name="Spano G."/>
            <person name="Capozzi V."/>
            <person name="Lopez P."/>
        </authorList>
    </citation>
    <scope>NUCLEOTIDE SEQUENCE [LARGE SCALE GENOMIC DNA]</scope>
    <source>
        <strain evidence="4 5">2.6</strain>
    </source>
</reference>
<dbReference type="InterPro" id="IPR032466">
    <property type="entry name" value="Metal_Hydrolase"/>
</dbReference>
<keyword evidence="5" id="KW-1185">Reference proteome</keyword>
<dbReference type="GO" id="GO:0005737">
    <property type="term" value="C:cytoplasm"/>
    <property type="evidence" value="ECO:0007669"/>
    <property type="project" value="TreeGrafter"/>
</dbReference>
<evidence type="ECO:0000313" key="3">
    <source>
        <dbReference type="EMBL" id="MDV7694834.1"/>
    </source>
</evidence>
<dbReference type="AlphaFoldDB" id="A0AAP5WE69"/>